<comment type="caution">
    <text evidence="6">The sequence shown here is derived from an EMBL/GenBank/DDBJ whole genome shotgun (WGS) entry which is preliminary data.</text>
</comment>
<dbReference type="Proteomes" id="UP000824120">
    <property type="component" value="Chromosome 11"/>
</dbReference>
<dbReference type="CDD" id="cd05324">
    <property type="entry name" value="carb_red_PTCR-like_SDR_c"/>
    <property type="match status" value="1"/>
</dbReference>
<dbReference type="InterPro" id="IPR020904">
    <property type="entry name" value="Sc_DH/Rdtase_CS"/>
</dbReference>
<dbReference type="Gene3D" id="3.40.50.720">
    <property type="entry name" value="NAD(P)-binding Rossmann-like Domain"/>
    <property type="match status" value="1"/>
</dbReference>
<keyword evidence="7" id="KW-1185">Reference proteome</keyword>
<evidence type="ECO:0000256" key="4">
    <source>
        <dbReference type="RuleBase" id="RU000363"/>
    </source>
</evidence>
<dbReference type="PRINTS" id="PR00080">
    <property type="entry name" value="SDRFAMILY"/>
</dbReference>
<dbReference type="OrthoDB" id="1933717at2759"/>
<dbReference type="InterPro" id="IPR002347">
    <property type="entry name" value="SDR_fam"/>
</dbReference>
<evidence type="ECO:0000313" key="6">
    <source>
        <dbReference type="EMBL" id="KAG5578332.1"/>
    </source>
</evidence>
<keyword evidence="3 5" id="KW-0560">Oxidoreductase</keyword>
<evidence type="ECO:0000256" key="2">
    <source>
        <dbReference type="ARBA" id="ARBA00022857"/>
    </source>
</evidence>
<dbReference type="AlphaFoldDB" id="A0A9J5WT68"/>
<reference evidence="6 7" key="1">
    <citation type="submission" date="2020-09" db="EMBL/GenBank/DDBJ databases">
        <title>De no assembly of potato wild relative species, Solanum commersonii.</title>
        <authorList>
            <person name="Cho K."/>
        </authorList>
    </citation>
    <scope>NUCLEOTIDE SEQUENCE [LARGE SCALE GENOMIC DNA]</scope>
    <source>
        <strain evidence="6">LZ3.2</strain>
        <tissue evidence="6">Leaf</tissue>
    </source>
</reference>
<dbReference type="GO" id="GO:0016616">
    <property type="term" value="F:oxidoreductase activity, acting on the CH-OH group of donors, NAD or NADP as acceptor"/>
    <property type="evidence" value="ECO:0007669"/>
    <property type="project" value="InterPro"/>
</dbReference>
<evidence type="ECO:0000256" key="5">
    <source>
        <dbReference type="RuleBase" id="RU369024"/>
    </source>
</evidence>
<protein>
    <recommendedName>
        <fullName evidence="5">Short-chain dehydrogenase/reductase</fullName>
        <ecNumber evidence="5">1.1.1.-</ecNumber>
    </recommendedName>
</protein>
<proteinExistence type="inferred from homology"/>
<evidence type="ECO:0000256" key="3">
    <source>
        <dbReference type="ARBA" id="ARBA00023002"/>
    </source>
</evidence>
<dbReference type="InterPro" id="IPR036291">
    <property type="entry name" value="NAD(P)-bd_dom_sf"/>
</dbReference>
<dbReference type="EC" id="1.1.1.-" evidence="5"/>
<dbReference type="GO" id="GO:0016020">
    <property type="term" value="C:membrane"/>
    <property type="evidence" value="ECO:0007669"/>
    <property type="project" value="TreeGrafter"/>
</dbReference>
<dbReference type="PANTHER" id="PTHR43490">
    <property type="entry name" value="(+)-NEOMENTHOL DEHYDROGENASE"/>
    <property type="match status" value="1"/>
</dbReference>
<evidence type="ECO:0000256" key="1">
    <source>
        <dbReference type="ARBA" id="ARBA00006484"/>
    </source>
</evidence>
<dbReference type="SUPFAM" id="SSF51735">
    <property type="entry name" value="NAD(P)-binding Rossmann-fold domains"/>
    <property type="match status" value="1"/>
</dbReference>
<organism evidence="6 7">
    <name type="scientific">Solanum commersonii</name>
    <name type="common">Commerson's wild potato</name>
    <name type="synonym">Commerson's nightshade</name>
    <dbReference type="NCBI Taxonomy" id="4109"/>
    <lineage>
        <taxon>Eukaryota</taxon>
        <taxon>Viridiplantae</taxon>
        <taxon>Streptophyta</taxon>
        <taxon>Embryophyta</taxon>
        <taxon>Tracheophyta</taxon>
        <taxon>Spermatophyta</taxon>
        <taxon>Magnoliopsida</taxon>
        <taxon>eudicotyledons</taxon>
        <taxon>Gunneridae</taxon>
        <taxon>Pentapetalae</taxon>
        <taxon>asterids</taxon>
        <taxon>lamiids</taxon>
        <taxon>Solanales</taxon>
        <taxon>Solanaceae</taxon>
        <taxon>Solanoideae</taxon>
        <taxon>Solaneae</taxon>
        <taxon>Solanum</taxon>
    </lineage>
</organism>
<sequence>MGDACKYAVVTGANKGIGFETVKQLANSGVTVVLTARDENRGTEATYLLNEQGFSNVVFHQLDVQDAQSIESLAKFIQTQYGRLDILVNNAGASGVVPDEDVLRAMNMDLVDWLPGKTFDDIQAVMKTTYEKAKLCLDTNYYGVKNVTEALLPLLQNSPSPRIVNVSSRRGALNLVPNEERRNELGDIENLTEEKIDRILQNFLHDLKQDALEVNGWQMIGPAYCISKLSLNAYTRVVARKYLKMCINCVHPGFVNTDITWHTGTMPVEEGAEGPVMLALLPDGGPTGCYFDRTVVSKF</sequence>
<evidence type="ECO:0000313" key="7">
    <source>
        <dbReference type="Proteomes" id="UP000824120"/>
    </source>
</evidence>
<dbReference type="PANTHER" id="PTHR43490:SF73">
    <property type="entry name" value="OS07G0685800 PROTEIN"/>
    <property type="match status" value="1"/>
</dbReference>
<dbReference type="InterPro" id="IPR045313">
    <property type="entry name" value="CBR1-like"/>
</dbReference>
<dbReference type="PROSITE" id="PS00061">
    <property type="entry name" value="ADH_SHORT"/>
    <property type="match status" value="1"/>
</dbReference>
<comment type="similarity">
    <text evidence="1 4">Belongs to the short-chain dehydrogenases/reductases (SDR) family.</text>
</comment>
<keyword evidence="2 5" id="KW-0521">NADP</keyword>
<accession>A0A9J5WT68</accession>
<name>A0A9J5WT68_SOLCO</name>
<dbReference type="Pfam" id="PF00106">
    <property type="entry name" value="adh_short"/>
    <property type="match status" value="1"/>
</dbReference>
<dbReference type="PRINTS" id="PR00081">
    <property type="entry name" value="GDHRDH"/>
</dbReference>
<gene>
    <name evidence="6" type="ORF">H5410_058466</name>
</gene>
<dbReference type="EMBL" id="JACXVP010000011">
    <property type="protein sequence ID" value="KAG5578332.1"/>
    <property type="molecule type" value="Genomic_DNA"/>
</dbReference>